<dbReference type="InterPro" id="IPR013525">
    <property type="entry name" value="ABC2_TM"/>
</dbReference>
<dbReference type="FunFam" id="3.40.50.300:FF:000532">
    <property type="entry name" value="ABC transporter G family member 34"/>
    <property type="match status" value="1"/>
</dbReference>
<feature type="transmembrane region" description="Helical" evidence="10">
    <location>
        <begin position="993"/>
        <end position="1013"/>
    </location>
</feature>
<evidence type="ECO:0000313" key="12">
    <source>
        <dbReference type="EMBL" id="PRW58636.1"/>
    </source>
</evidence>
<keyword evidence="8 10" id="KW-0472">Membrane</keyword>
<evidence type="ECO:0000256" key="6">
    <source>
        <dbReference type="ARBA" id="ARBA00022840"/>
    </source>
</evidence>
<feature type="region of interest" description="Disordered" evidence="9">
    <location>
        <begin position="323"/>
        <end position="345"/>
    </location>
</feature>
<sequence length="1894" mass="199666">MAAAHWTVTDRLRACKDRRARLLLSLDAGGGSGAVAAPLAAHGLRLFAWHAKAPGRAVYASGGGVYACVVAKDLVLADDKQAAALREAAPAEAEAAAARLEKELAAGGKPFSAVGSAVCFEPGSLEWVFAPFPPAADTPVSYSAVRRRCRDLDASLCPTVHLTPALATPFAFPSPAPTVVGGVGLETPTISAGGAAPGSPQAVAAAAAPSLTSTSSCEDAPAVPAGGDASMLADVPAGMEGAVPASGPVLREKADSFVLELCASSASSVPAPCAPAAAPPPCAQPAVSAPAPLPAAAGSSPLVRLRSTERFIVLDLMPTTNGAASGAASGVPTSPASPGTAASGCTSAADAPAAAAFGSPIREVPLQVEAACDGPPEAQPAADFSAEAPCTAEEAEPCTAGPHTSNGSRLLGPWTLAALAGIGNSRFARQHGGREERKLLADTGLLPHGQTDEQRAERDAERQQSAELKQQLAAQLKLDPEALAAQWRRVAESASALADGMLADAPAGEESVPEWMTRRFQELGIKLPSVTVAYQGLSVETDAAVGAAGIPTVARFLGGDLLASAQRALSGGNTGSRSVRLPVLRDVQGVLKPGRLTLLLGPPSSGKSVLMKTIAGQMEPSSTLRMGGEVRYNGQLPSEFDLQRTAAYVDQYDVHLPLLTVRETLAFAREALWASSTKNDLGAEFHQVLEAEASEVGSTVLPEELRGDLVRLVTSQEFMVEFTLRLLGLQGCADTVVGDAMIRGISGGQKRRLTCGELLVGGRELLLLDEISTGLDSATTFTVVKYLGDLARTMRCTTVVSLLQPSGDVLALFDDVMLLADGRMLYHGPVDAVLPWFASLGFFCPPRQEVPAFLQSLTSASGQRTLAAPALLADAQKRQTASTQLIMPLADMETAFWKADTGPGADVRKALEVAQAPEAYADLPRALVRPEDVASWWTFFLLCARRQFKLLGRDTELLQGRIAQVVLAGFIVGTLFLQIPVDMDTGATKFIGVSFMSVAMLAFISLPLTGSVFAHKPTFLKQRALRMFPPTAYGASMLAQEVPLMVACSIIFSVMVYWMAGFTASAGAFFMYTALLLVSGLVFGAMFIVLAALCPTLQVAGGLSGVIILLLILLSGYAIVRQSIPGWWIWGFWINPMSWGFRAVTTNEFLRSRWDFSVNDSGMRAGDEVLLSFGMYTHYKWVWAGLGFMAGTYLLFSGAVCAAFAITPSARKVATVGEDEEQAAASKAPSKSASAAEAGAAAPDAAGMAKLAASADGKPDSVDDAHGKGGPSAALDIPFTPMTLSFRSINYFVNKPSWSKAPESEKHPGMIQLLHGLSGVIPPGQLTCLMGASGAGKTTLLDVLAGRKTQGIIEGDITLNGHAKQDDVWRRVSAYVEQTDIHTETATVREALLFSARLRLPASVSDAHISDYVDSVLELVELQGLRNSIVGAGAGSGGGADAGLSLEQRKRLSLAVELVANPAVIFMDEPTSGLDGHAAAVVMRVTRSVASMQRTIVCTIHQPSAEIFFQFDMLVLLQTGGHMMYCGPLGHESADLIAYFAAAGVRTIQPGENPANYMLDVAGGSAAGTSKGPDFVALYKTSELLAANTKAVDEACQPKGEAPSVSGGKYAASYRVQLQQLLDRQMTRYWRMPQYNGIRFVVSLAFALVVGSLYYKKGQVSEGAPFTAVINVMGLLFMSLSNLGSINIQSVLIVAAQERTVLYRERAAGMYSAFCYVTSAAIVELPYLVLQVVLFSVISYWMIGFKASAGAFFFFLLVFFLSLLIFTFFGQMCLYVCPNVQAAQALSATLAAIFDVLNGFFIPRNLMPKWWRWAWYLNPVSWMATAVASNQLAGDQTDIVDANGSMTTVSAFLDNGYGYYPGLAWPAVGILIAFIALFRIISTLAVQHLSFQSR</sequence>
<feature type="transmembrane region" description="Helical" evidence="10">
    <location>
        <begin position="1099"/>
        <end position="1120"/>
    </location>
</feature>
<dbReference type="InterPro" id="IPR003439">
    <property type="entry name" value="ABC_transporter-like_ATP-bd"/>
</dbReference>
<keyword evidence="2" id="KW-0813">Transport</keyword>
<feature type="transmembrane region" description="Helical" evidence="10">
    <location>
        <begin position="1749"/>
        <end position="1770"/>
    </location>
</feature>
<feature type="transmembrane region" description="Helical" evidence="10">
    <location>
        <begin position="1069"/>
        <end position="1093"/>
    </location>
</feature>
<evidence type="ECO:0000256" key="9">
    <source>
        <dbReference type="SAM" id="MobiDB-lite"/>
    </source>
</evidence>
<feature type="transmembrane region" description="Helical" evidence="10">
    <location>
        <begin position="1127"/>
        <end position="1145"/>
    </location>
</feature>
<keyword evidence="13" id="KW-1185">Reference proteome</keyword>
<evidence type="ECO:0000256" key="7">
    <source>
        <dbReference type="ARBA" id="ARBA00022989"/>
    </source>
</evidence>
<dbReference type="Pfam" id="PF19055">
    <property type="entry name" value="ABC2_membrane_7"/>
    <property type="match status" value="1"/>
</dbReference>
<evidence type="ECO:0000256" key="2">
    <source>
        <dbReference type="ARBA" id="ARBA00022448"/>
    </source>
</evidence>
<feature type="transmembrane region" description="Helical" evidence="10">
    <location>
        <begin position="1782"/>
        <end position="1802"/>
    </location>
</feature>
<proteinExistence type="predicted"/>
<feature type="transmembrane region" description="Helical" evidence="10">
    <location>
        <begin position="1863"/>
        <end position="1886"/>
    </location>
</feature>
<evidence type="ECO:0000256" key="1">
    <source>
        <dbReference type="ARBA" id="ARBA00004141"/>
    </source>
</evidence>
<feature type="transmembrane region" description="Helical" evidence="10">
    <location>
        <begin position="1675"/>
        <end position="1695"/>
    </location>
</feature>
<keyword evidence="5" id="KW-0547">Nucleotide-binding</keyword>
<dbReference type="InterPro" id="IPR003593">
    <property type="entry name" value="AAA+_ATPase"/>
</dbReference>
<gene>
    <name evidence="12" type="ORF">C2E21_2815</name>
</gene>
<dbReference type="Proteomes" id="UP000239899">
    <property type="component" value="Unassembled WGS sequence"/>
</dbReference>
<evidence type="ECO:0000256" key="10">
    <source>
        <dbReference type="SAM" id="Phobius"/>
    </source>
</evidence>
<dbReference type="STRING" id="3076.A0A2P6TX46"/>
<evidence type="ECO:0000256" key="5">
    <source>
        <dbReference type="ARBA" id="ARBA00022741"/>
    </source>
</evidence>
<feature type="transmembrane region" description="Helical" evidence="10">
    <location>
        <begin position="1716"/>
        <end position="1743"/>
    </location>
</feature>
<evidence type="ECO:0000256" key="4">
    <source>
        <dbReference type="ARBA" id="ARBA00022737"/>
    </source>
</evidence>
<dbReference type="GO" id="GO:0016020">
    <property type="term" value="C:membrane"/>
    <property type="evidence" value="ECO:0007669"/>
    <property type="project" value="UniProtKB-SubCell"/>
</dbReference>
<keyword evidence="4" id="KW-0677">Repeat</keyword>
<dbReference type="InterPro" id="IPR027417">
    <property type="entry name" value="P-loop_NTPase"/>
</dbReference>
<feature type="domain" description="ABC transporter" evidence="11">
    <location>
        <begin position="1284"/>
        <end position="1545"/>
    </location>
</feature>
<accession>A0A2P6TX46</accession>
<dbReference type="GO" id="GO:0071944">
    <property type="term" value="C:cell periphery"/>
    <property type="evidence" value="ECO:0007669"/>
    <property type="project" value="UniProtKB-ARBA"/>
</dbReference>
<comment type="subcellular location">
    <subcellularLocation>
        <location evidence="1">Membrane</location>
        <topology evidence="1">Multi-pass membrane protein</topology>
    </subcellularLocation>
</comment>
<feature type="transmembrane region" description="Helical" evidence="10">
    <location>
        <begin position="1181"/>
        <end position="1206"/>
    </location>
</feature>
<dbReference type="GO" id="GO:0005524">
    <property type="term" value="F:ATP binding"/>
    <property type="evidence" value="ECO:0007669"/>
    <property type="project" value="UniProtKB-KW"/>
</dbReference>
<feature type="transmembrane region" description="Helical" evidence="10">
    <location>
        <begin position="1636"/>
        <end position="1655"/>
    </location>
</feature>
<protein>
    <submittedName>
        <fullName evidence="12">Pleiotropic drug resistance 1-like</fullName>
    </submittedName>
</protein>
<reference evidence="12 13" key="1">
    <citation type="journal article" date="2018" name="Plant J.">
        <title>Genome sequences of Chlorella sorokiniana UTEX 1602 and Micractinium conductrix SAG 241.80: implications to maltose excretion by a green alga.</title>
        <authorList>
            <person name="Arriola M.B."/>
            <person name="Velmurugan N."/>
            <person name="Zhang Y."/>
            <person name="Plunkett M.H."/>
            <person name="Hondzo H."/>
            <person name="Barney B.M."/>
        </authorList>
    </citation>
    <scope>NUCLEOTIDE SEQUENCE [LARGE SCALE GENOMIC DNA]</scope>
    <source>
        <strain evidence="13">UTEX 1602</strain>
    </source>
</reference>
<dbReference type="SUPFAM" id="SSF52540">
    <property type="entry name" value="P-loop containing nucleoside triphosphate hydrolases"/>
    <property type="match status" value="2"/>
</dbReference>
<dbReference type="EMBL" id="LHPG02000005">
    <property type="protein sequence ID" value="PRW58636.1"/>
    <property type="molecule type" value="Genomic_DNA"/>
</dbReference>
<evidence type="ECO:0000259" key="11">
    <source>
        <dbReference type="PROSITE" id="PS50893"/>
    </source>
</evidence>
<feature type="region of interest" description="Disordered" evidence="9">
    <location>
        <begin position="440"/>
        <end position="466"/>
    </location>
</feature>
<feature type="compositionally biased region" description="Basic and acidic residues" evidence="9">
    <location>
        <begin position="450"/>
        <end position="464"/>
    </location>
</feature>
<keyword evidence="7 10" id="KW-1133">Transmembrane helix</keyword>
<keyword evidence="6" id="KW-0067">ATP-binding</keyword>
<feature type="transmembrane region" description="Helical" evidence="10">
    <location>
        <begin position="1033"/>
        <end position="1057"/>
    </location>
</feature>
<dbReference type="InterPro" id="IPR043926">
    <property type="entry name" value="ABCG_dom"/>
</dbReference>
<name>A0A2P6TX46_CHLSO</name>
<dbReference type="OrthoDB" id="510302at2759"/>
<dbReference type="PROSITE" id="PS50893">
    <property type="entry name" value="ABC_TRANSPORTER_2"/>
    <property type="match status" value="2"/>
</dbReference>
<evidence type="ECO:0000256" key="3">
    <source>
        <dbReference type="ARBA" id="ARBA00022692"/>
    </source>
</evidence>
<dbReference type="Gene3D" id="3.40.50.300">
    <property type="entry name" value="P-loop containing nucleotide triphosphate hydrolases"/>
    <property type="match status" value="2"/>
</dbReference>
<dbReference type="Pfam" id="PF00005">
    <property type="entry name" value="ABC_tran"/>
    <property type="match status" value="2"/>
</dbReference>
<dbReference type="SMART" id="SM00382">
    <property type="entry name" value="AAA"/>
    <property type="match status" value="2"/>
</dbReference>
<evidence type="ECO:0000313" key="13">
    <source>
        <dbReference type="Proteomes" id="UP000239899"/>
    </source>
</evidence>
<comment type="caution">
    <text evidence="12">The sequence shown here is derived from an EMBL/GenBank/DDBJ whole genome shotgun (WGS) entry which is preliminary data.</text>
</comment>
<feature type="domain" description="ABC transporter" evidence="11">
    <location>
        <begin position="569"/>
        <end position="846"/>
    </location>
</feature>
<dbReference type="PANTHER" id="PTHR19241">
    <property type="entry name" value="ATP-BINDING CASSETTE TRANSPORTER"/>
    <property type="match status" value="1"/>
</dbReference>
<keyword evidence="3 10" id="KW-0812">Transmembrane</keyword>
<feature type="transmembrane region" description="Helical" evidence="10">
    <location>
        <begin position="962"/>
        <end position="981"/>
    </location>
</feature>
<dbReference type="GO" id="GO:0140359">
    <property type="term" value="F:ABC-type transporter activity"/>
    <property type="evidence" value="ECO:0007669"/>
    <property type="project" value="InterPro"/>
</dbReference>
<evidence type="ECO:0000256" key="8">
    <source>
        <dbReference type="ARBA" id="ARBA00023136"/>
    </source>
</evidence>
<organism evidence="12 13">
    <name type="scientific">Chlorella sorokiniana</name>
    <name type="common">Freshwater green alga</name>
    <dbReference type="NCBI Taxonomy" id="3076"/>
    <lineage>
        <taxon>Eukaryota</taxon>
        <taxon>Viridiplantae</taxon>
        <taxon>Chlorophyta</taxon>
        <taxon>core chlorophytes</taxon>
        <taxon>Trebouxiophyceae</taxon>
        <taxon>Chlorellales</taxon>
        <taxon>Chlorellaceae</taxon>
        <taxon>Chlorella clade</taxon>
        <taxon>Chlorella</taxon>
    </lineage>
</organism>
<dbReference type="Pfam" id="PF01061">
    <property type="entry name" value="ABC2_membrane"/>
    <property type="match status" value="2"/>
</dbReference>
<dbReference type="GO" id="GO:0016887">
    <property type="term" value="F:ATP hydrolysis activity"/>
    <property type="evidence" value="ECO:0007669"/>
    <property type="project" value="InterPro"/>
</dbReference>